<evidence type="ECO:0000313" key="2">
    <source>
        <dbReference type="Proteomes" id="UP001610563"/>
    </source>
</evidence>
<dbReference type="InterPro" id="IPR053137">
    <property type="entry name" value="NLR-like"/>
</dbReference>
<reference evidence="1 2" key="1">
    <citation type="submission" date="2024-07" db="EMBL/GenBank/DDBJ databases">
        <title>Section-level genome sequencing and comparative genomics of Aspergillus sections Usti and Cavernicolus.</title>
        <authorList>
            <consortium name="Lawrence Berkeley National Laboratory"/>
            <person name="Nybo J.L."/>
            <person name="Vesth T.C."/>
            <person name="Theobald S."/>
            <person name="Frisvad J.C."/>
            <person name="Larsen T.O."/>
            <person name="Kjaerboelling I."/>
            <person name="Rothschild-Mancinelli K."/>
            <person name="Lyhne E.K."/>
            <person name="Kogle M.E."/>
            <person name="Barry K."/>
            <person name="Clum A."/>
            <person name="Na H."/>
            <person name="Ledsgaard L."/>
            <person name="Lin J."/>
            <person name="Lipzen A."/>
            <person name="Kuo A."/>
            <person name="Riley R."/>
            <person name="Mondo S."/>
            <person name="Labutti K."/>
            <person name="Haridas S."/>
            <person name="Pangalinan J."/>
            <person name="Salamov A.A."/>
            <person name="Simmons B.A."/>
            <person name="Magnuson J.K."/>
            <person name="Chen J."/>
            <person name="Drula E."/>
            <person name="Henrissat B."/>
            <person name="Wiebenga A."/>
            <person name="Lubbers R.J."/>
            <person name="Gomes A.C."/>
            <person name="Makela M.R."/>
            <person name="Stajich J."/>
            <person name="Grigoriev I.V."/>
            <person name="Mortensen U.H."/>
            <person name="De Vries R.P."/>
            <person name="Baker S.E."/>
            <person name="Andersen M.R."/>
        </authorList>
    </citation>
    <scope>NUCLEOTIDE SEQUENCE [LARGE SCALE GENOMIC DNA]</scope>
    <source>
        <strain evidence="1 2">CBS 209.92</strain>
    </source>
</reference>
<keyword evidence="2" id="KW-1185">Reference proteome</keyword>
<dbReference type="InterPro" id="IPR035994">
    <property type="entry name" value="Nucleoside_phosphorylase_sf"/>
</dbReference>
<dbReference type="Gene3D" id="3.40.50.1580">
    <property type="entry name" value="Nucleoside phosphorylase domain"/>
    <property type="match status" value="1"/>
</dbReference>
<protein>
    <recommendedName>
        <fullName evidence="3">Nucleoside phosphorylase domain-containing protein</fullName>
    </recommendedName>
</protein>
<sequence length="243" mass="26119">MASNFENVAYTVGWICADHMGFATARAMLDAQHGRPQTQHGLDDNTYTLGRIGPHNVVITCLSLGGRGTVGAALAASRLISSFPIIRFGLLVGTGGGIPTDEYDIRLGDVAVSAPNQTFGGVVQIDFGKATPRGFERTGSLNKPPRALMTAIQDVRANHFMGNSQTSRYLNELCAANTITADAYTYPGVQNDKFFSPDSLHQDPSRKSCTKCTGIKRRSRRKDTAPVIHYGTIASGNKIIRTA</sequence>
<name>A0ABR4FHF7_9EURO</name>
<accession>A0ABR4FHF7</accession>
<dbReference type="SUPFAM" id="SSF53167">
    <property type="entry name" value="Purine and uridine phosphorylases"/>
    <property type="match status" value="1"/>
</dbReference>
<comment type="caution">
    <text evidence="1">The sequence shown here is derived from an EMBL/GenBank/DDBJ whole genome shotgun (WGS) entry which is preliminary data.</text>
</comment>
<evidence type="ECO:0008006" key="3">
    <source>
        <dbReference type="Google" id="ProtNLM"/>
    </source>
</evidence>
<organism evidence="1 2">
    <name type="scientific">Aspergillus keveii</name>
    <dbReference type="NCBI Taxonomy" id="714993"/>
    <lineage>
        <taxon>Eukaryota</taxon>
        <taxon>Fungi</taxon>
        <taxon>Dikarya</taxon>
        <taxon>Ascomycota</taxon>
        <taxon>Pezizomycotina</taxon>
        <taxon>Eurotiomycetes</taxon>
        <taxon>Eurotiomycetidae</taxon>
        <taxon>Eurotiales</taxon>
        <taxon>Aspergillaceae</taxon>
        <taxon>Aspergillus</taxon>
        <taxon>Aspergillus subgen. Nidulantes</taxon>
    </lineage>
</organism>
<dbReference type="PANTHER" id="PTHR46082">
    <property type="entry name" value="ATP/GTP-BINDING PROTEIN-RELATED"/>
    <property type="match status" value="1"/>
</dbReference>
<dbReference type="EMBL" id="JBFTWV010000353">
    <property type="protein sequence ID" value="KAL2782670.1"/>
    <property type="molecule type" value="Genomic_DNA"/>
</dbReference>
<gene>
    <name evidence="1" type="ORF">BJX66DRAFT_170601</name>
</gene>
<dbReference type="Proteomes" id="UP001610563">
    <property type="component" value="Unassembled WGS sequence"/>
</dbReference>
<dbReference type="PANTHER" id="PTHR46082:SF11">
    <property type="entry name" value="AAA+ ATPASE DOMAIN-CONTAINING PROTEIN-RELATED"/>
    <property type="match status" value="1"/>
</dbReference>
<evidence type="ECO:0000313" key="1">
    <source>
        <dbReference type="EMBL" id="KAL2782670.1"/>
    </source>
</evidence>
<proteinExistence type="predicted"/>